<proteinExistence type="predicted"/>
<accession>A0A6N2S058</accession>
<evidence type="ECO:0000313" key="2">
    <source>
        <dbReference type="EMBL" id="VYS86552.1"/>
    </source>
</evidence>
<protein>
    <submittedName>
        <fullName evidence="2">Uncharacterized protein</fullName>
    </submittedName>
</protein>
<gene>
    <name evidence="2" type="ORF">BDLFYP24_01256</name>
</gene>
<evidence type="ECO:0000256" key="1">
    <source>
        <dbReference type="SAM" id="MobiDB-lite"/>
    </source>
</evidence>
<feature type="region of interest" description="Disordered" evidence="1">
    <location>
        <begin position="57"/>
        <end position="131"/>
    </location>
</feature>
<dbReference type="EMBL" id="CACRSP010000003">
    <property type="protein sequence ID" value="VYS86552.1"/>
    <property type="molecule type" value="Genomic_DNA"/>
</dbReference>
<reference evidence="2" key="1">
    <citation type="submission" date="2019-11" db="EMBL/GenBank/DDBJ databases">
        <authorList>
            <person name="Feng L."/>
        </authorList>
    </citation>
    <scope>NUCLEOTIDE SEQUENCE</scope>
    <source>
        <strain evidence="2">BdentiumLFYP24</strain>
    </source>
</reference>
<feature type="compositionally biased region" description="Basic and acidic residues" evidence="1">
    <location>
        <begin position="60"/>
        <end position="70"/>
    </location>
</feature>
<organism evidence="2">
    <name type="scientific">Bifidobacterium dentium</name>
    <dbReference type="NCBI Taxonomy" id="1689"/>
    <lineage>
        <taxon>Bacteria</taxon>
        <taxon>Bacillati</taxon>
        <taxon>Actinomycetota</taxon>
        <taxon>Actinomycetes</taxon>
        <taxon>Bifidobacteriales</taxon>
        <taxon>Bifidobacteriaceae</taxon>
        <taxon>Bifidobacterium</taxon>
    </lineage>
</organism>
<dbReference type="AlphaFoldDB" id="A0A6N2S058"/>
<name>A0A6N2S058_9BIFI</name>
<sequence length="194" mass="21923">MLHSHIPKMADTSRATVRHTTLETACKLALALGVRAEDLLENDARESIDKWHSPAIPGIREQHERDRRPDGIGPKGCRASSPFGSRDMEFKPFEPFEPFDWSNEEEDETEKDIKGKKKGKGSDGMGLRTPMPSEPSLFMFPRPNHCRCVFTWPPPILPHAKEPHLPLIESEFLQSTNRSRFRMGGTLTSSCQST</sequence>